<evidence type="ECO:0000256" key="6">
    <source>
        <dbReference type="SAM" id="MobiDB-lite"/>
    </source>
</evidence>
<protein>
    <recommendedName>
        <fullName evidence="1">protein-tyrosine-phosphatase</fullName>
        <ecNumber evidence="1">3.1.3.48</ecNumber>
    </recommendedName>
</protein>
<feature type="compositionally biased region" description="Polar residues" evidence="6">
    <location>
        <begin position="462"/>
        <end position="489"/>
    </location>
</feature>
<sequence>MKPGVTVPLGVVVALLGLLLLLQGCWEVRAEIGERYIRRITAAGLPSSNSTDAAKVRQKKFQVRGEENCTKGGSCNNPTTPAPPSTSTGKTVASFQSDDVLQGRLHAEVLRYLTTTRSPYDIGYDSYFGSDDFNDSTIRAPKKSSFVDKRQLGAESTNFDVPLTTPRIKLFDDFHARMTEGIRQNLQEMDEQRFREVTPGYGDKGMDGHQTALIPERLPSPGDPTEKTDEKVALEFVSNFSIVYNDSILNNSVKRDVVVENGSHIDFDWSRVYTKIEPDLNRTTYYVLNDTNSTINPDYESVSTDSRNDKHSSQTTTTDGHSKVGEVSLESLGSSERSSPHLTTVAEQNATENINTGTPDDKNSTTSESTTDRSILRSHEPRNCSSDTENVTVTIDGPITCVISNETKLAPIDIEMKYTNEDTITSSSSGDITVDDLKFNTVSPISEEGNINRGSRMVVSGRGQQNSTNGLEQSSQTPLSGSSENSYNSDDAIKKLSSENNYNSDDAIKKPKARHNLLSNGTSNSELQVKSSTASADIGEESSQTTADARNIQNNTNPTSGYGFTVGQEDSSTVGYTSSSRGRTLTYRRPYTTASSNAEDASVQSSSSVRNSTRSPSVNTEAVRSRMTSKRRPHTSTEASIALVSSSNLTTESNVIVRGLPVFARRTPLPNGTDNNEGNDIIYVRNNVYTPAKRNRGSARYGSQRSDASGGVTNASSPFSKLSTPVAWALVSRKGPDGETRVLRQDNSTSDAQVRRWYPTRGRRPWNSEEQGSTTIASDVENVEPTLTSPKSTKLRPIIRTSGVLSQKLTQPSSMQENRLSSVQVDAPTTERYSETTEEPTTEDEVSSTPHQVMIDTKDLTTSDSGYEKTGTIIPVTITSSDMSTSLYTGREDISYKSYFFPTSEANTAVTQTTTDDAFRLSTESIDSTTENLESTNLESENAGTEGSFFDRLSTEDDNLLSTPAADENTVTSTTERPFQSTTRENDNQNDDEESINLEMSHGSVGNSGDVDENKQGGNNTFEKVPEEDVIRSGDESRTEVISPEGAYNQGDISGSNLEGQNKNSEANFQVDDTESSGKLSVISGDGNEPYPIHEEPQKGGTPETATLDDKSGTYTAEEDFSSTGSYEIQTITSNADDVETFSTPRSDQTNVWSSSTGAVEWDADSTTLPSAYNVPFYLILSVNASWSDFCEHLDEFKQSVTKLMRSNGRLIETYQVILPNSDETRCLGATTDLSPSIEVEMYLVDEASYFDHQLTYDFYWFWREFGLSDLPFNINTVQTAEQTSDGGSEDIGGGMIAAITISCIGAACLILLAVLWLVMRKRQESFTYGQRCTPVSLDAYSLDSVSVCGSVRRKGGVRNSKRSYGNAGFDDPSSPTHPMGFAGLANFILNRESLEEEYASIPQVTANVDELPEGADTKNRYSNVIPLPETRVQLSPREGDPLSEYINANFVHGPKNASKYYIACQAPLASTVTDFWRMIWEQQSKVILMLTDLVENGVEKCADYLPPSEVLDCHRLFGDFQITLKKREVKELYIISTLQLKNLETNSWREVMHLWYVSWPTQGVPDDVSSVIAFLLEARPYMRGGPCVVHCSPGTGRTGAVIACDLCIRDFETLRIVDVPRCVARLRRDRAGAVQTRDQYVFIYHVINLYGTKLTGGALDSI</sequence>
<feature type="domain" description="Tyrosine-protein phosphatase" evidence="9">
    <location>
        <begin position="1419"/>
        <end position="1651"/>
    </location>
</feature>
<dbReference type="EMBL" id="KK853171">
    <property type="protein sequence ID" value="KDR10317.1"/>
    <property type="molecule type" value="Genomic_DNA"/>
</dbReference>
<evidence type="ECO:0000256" key="5">
    <source>
        <dbReference type="PIRSR" id="PIRSR608356-50"/>
    </source>
</evidence>
<feature type="region of interest" description="Disordered" evidence="6">
    <location>
        <begin position="759"/>
        <end position="850"/>
    </location>
</feature>
<dbReference type="GO" id="GO:0007165">
    <property type="term" value="P:signal transduction"/>
    <property type="evidence" value="ECO:0007669"/>
    <property type="project" value="TreeGrafter"/>
</dbReference>
<keyword evidence="12" id="KW-1185">Reference proteome</keyword>
<dbReference type="SMART" id="SM00404">
    <property type="entry name" value="PTPc_motif"/>
    <property type="match status" value="1"/>
</dbReference>
<dbReference type="GO" id="GO:0004725">
    <property type="term" value="F:protein tyrosine phosphatase activity"/>
    <property type="evidence" value="ECO:0007669"/>
    <property type="project" value="UniProtKB-EC"/>
</dbReference>
<keyword evidence="7" id="KW-0472">Membrane</keyword>
<dbReference type="Proteomes" id="UP000027135">
    <property type="component" value="Unassembled WGS sequence"/>
</dbReference>
<dbReference type="PANTHER" id="PTHR46198">
    <property type="entry name" value="PROTEIN-TYROSINE-PHOSPHATASE"/>
    <property type="match status" value="1"/>
</dbReference>
<feature type="compositionally biased region" description="Acidic residues" evidence="6">
    <location>
        <begin position="836"/>
        <end position="846"/>
    </location>
</feature>
<feature type="compositionally biased region" description="Polar residues" evidence="6">
    <location>
        <begin position="340"/>
        <end position="369"/>
    </location>
</feature>
<evidence type="ECO:0000256" key="1">
    <source>
        <dbReference type="ARBA" id="ARBA00013064"/>
    </source>
</evidence>
<evidence type="ECO:0000313" key="11">
    <source>
        <dbReference type="EMBL" id="KDR10317.1"/>
    </source>
</evidence>
<dbReference type="SMART" id="SM00194">
    <property type="entry name" value="PTPc"/>
    <property type="match status" value="1"/>
</dbReference>
<dbReference type="GO" id="GO:0019901">
    <property type="term" value="F:protein kinase binding"/>
    <property type="evidence" value="ECO:0007669"/>
    <property type="project" value="TreeGrafter"/>
</dbReference>
<feature type="compositionally biased region" description="Polar residues" evidence="6">
    <location>
        <begin position="768"/>
        <end position="777"/>
    </location>
</feature>
<feature type="compositionally biased region" description="Polar residues" evidence="6">
    <location>
        <begin position="803"/>
        <end position="824"/>
    </location>
</feature>
<dbReference type="GO" id="GO:0005829">
    <property type="term" value="C:cytosol"/>
    <property type="evidence" value="ECO:0007669"/>
    <property type="project" value="TreeGrafter"/>
</dbReference>
<keyword evidence="7" id="KW-1133">Transmembrane helix</keyword>
<dbReference type="GO" id="GO:0005886">
    <property type="term" value="C:plasma membrane"/>
    <property type="evidence" value="ECO:0007669"/>
    <property type="project" value="TreeGrafter"/>
</dbReference>
<name>A0A067QWD8_ZOONE</name>
<dbReference type="PROSITE" id="PS50055">
    <property type="entry name" value="TYR_PHOSPHATASE_PTP"/>
    <property type="match status" value="1"/>
</dbReference>
<dbReference type="FunFam" id="3.90.190.10:FF:000098">
    <property type="entry name" value="Protein-tryrosine phosphatase"/>
    <property type="match status" value="1"/>
</dbReference>
<dbReference type="PROSITE" id="PS00383">
    <property type="entry name" value="TYR_PHOSPHATASE_1"/>
    <property type="match status" value="1"/>
</dbReference>
<dbReference type="InterPro" id="IPR029021">
    <property type="entry name" value="Prot-tyrosine_phosphatase-like"/>
</dbReference>
<dbReference type="Gene3D" id="3.90.190.10">
    <property type="entry name" value="Protein tyrosine phosphatase superfamily"/>
    <property type="match status" value="1"/>
</dbReference>
<feature type="region of interest" description="Disordered" evidence="6">
    <location>
        <begin position="925"/>
        <end position="1125"/>
    </location>
</feature>
<dbReference type="InParanoid" id="A0A067QWD8"/>
<keyword evidence="3" id="KW-0378">Hydrolase</keyword>
<accession>A0A067QWD8</accession>
<feature type="region of interest" description="Disordered" evidence="6">
    <location>
        <begin position="290"/>
        <end position="390"/>
    </location>
</feature>
<dbReference type="GO" id="GO:0048666">
    <property type="term" value="P:neuron development"/>
    <property type="evidence" value="ECO:0007669"/>
    <property type="project" value="UniProtKB-ARBA"/>
</dbReference>
<evidence type="ECO:0000313" key="12">
    <source>
        <dbReference type="Proteomes" id="UP000027135"/>
    </source>
</evidence>
<feature type="compositionally biased region" description="Polar residues" evidence="6">
    <location>
        <begin position="517"/>
        <end position="583"/>
    </location>
</feature>
<dbReference type="PRINTS" id="PR00700">
    <property type="entry name" value="PRTYPHPHTASE"/>
</dbReference>
<dbReference type="InterPro" id="IPR003595">
    <property type="entry name" value="Tyr_Pase_cat"/>
</dbReference>
<dbReference type="InterPro" id="IPR000242">
    <property type="entry name" value="PTP_cat"/>
</dbReference>
<dbReference type="Pfam" id="PF00102">
    <property type="entry name" value="Y_phosphatase"/>
    <property type="match status" value="1"/>
</dbReference>
<dbReference type="PANTHER" id="PTHR46198:SF4">
    <property type="entry name" value="PROTEIN-TYROSINE-PHOSPHATASE"/>
    <property type="match status" value="1"/>
</dbReference>
<dbReference type="InterPro" id="IPR008356">
    <property type="entry name" value="Tyr_Pase_KIM-con"/>
</dbReference>
<dbReference type="EC" id="3.1.3.48" evidence="1"/>
<evidence type="ECO:0000256" key="8">
    <source>
        <dbReference type="SAM" id="SignalP"/>
    </source>
</evidence>
<dbReference type="PROSITE" id="PS50056">
    <property type="entry name" value="TYR_PHOSPHATASE_2"/>
    <property type="match status" value="1"/>
</dbReference>
<feature type="compositionally biased region" description="Polar residues" evidence="6">
    <location>
        <begin position="701"/>
        <end position="717"/>
    </location>
</feature>
<reference evidence="11 12" key="1">
    <citation type="journal article" date="2014" name="Nat. Commun.">
        <title>Molecular traces of alternative social organization in a termite genome.</title>
        <authorList>
            <person name="Terrapon N."/>
            <person name="Li C."/>
            <person name="Robertson H.M."/>
            <person name="Ji L."/>
            <person name="Meng X."/>
            <person name="Booth W."/>
            <person name="Chen Z."/>
            <person name="Childers C.P."/>
            <person name="Glastad K.M."/>
            <person name="Gokhale K."/>
            <person name="Gowin J."/>
            <person name="Gronenberg W."/>
            <person name="Hermansen R.A."/>
            <person name="Hu H."/>
            <person name="Hunt B.G."/>
            <person name="Huylmans A.K."/>
            <person name="Khalil S.M."/>
            <person name="Mitchell R.D."/>
            <person name="Munoz-Torres M.C."/>
            <person name="Mustard J.A."/>
            <person name="Pan H."/>
            <person name="Reese J.T."/>
            <person name="Scharf M.E."/>
            <person name="Sun F."/>
            <person name="Vogel H."/>
            <person name="Xiao J."/>
            <person name="Yang W."/>
            <person name="Yang Z."/>
            <person name="Yang Z."/>
            <person name="Zhou J."/>
            <person name="Zhu J."/>
            <person name="Brent C.S."/>
            <person name="Elsik C.G."/>
            <person name="Goodisman M.A."/>
            <person name="Liberles D.A."/>
            <person name="Roe R.M."/>
            <person name="Vargo E.L."/>
            <person name="Vilcinskas A."/>
            <person name="Wang J."/>
            <person name="Bornberg-Bauer E."/>
            <person name="Korb J."/>
            <person name="Zhang G."/>
            <person name="Liebig J."/>
        </authorList>
    </citation>
    <scope>NUCLEOTIDE SEQUENCE [LARGE SCALE GENOMIC DNA]</scope>
    <source>
        <tissue evidence="11">Whole organism</tissue>
    </source>
</reference>
<keyword evidence="7" id="KW-0812">Transmembrane</keyword>
<evidence type="ECO:0000256" key="2">
    <source>
        <dbReference type="ARBA" id="ARBA00022553"/>
    </source>
</evidence>
<keyword evidence="11" id="KW-0675">Receptor</keyword>
<keyword evidence="2" id="KW-0597">Phosphoprotein</keyword>
<evidence type="ECO:0000259" key="10">
    <source>
        <dbReference type="PROSITE" id="PS50056"/>
    </source>
</evidence>
<feature type="compositionally biased region" description="Polar residues" evidence="6">
    <location>
        <begin position="290"/>
        <end position="305"/>
    </location>
</feature>
<feature type="transmembrane region" description="Helical" evidence="7">
    <location>
        <begin position="1296"/>
        <end position="1319"/>
    </location>
</feature>
<feature type="compositionally biased region" description="Low complexity" evidence="6">
    <location>
        <begin position="595"/>
        <end position="617"/>
    </location>
</feature>
<feature type="compositionally biased region" description="Polar residues" evidence="6">
    <location>
        <begin position="1051"/>
        <end position="1068"/>
    </location>
</feature>
<feature type="active site" description="Phosphocysteine intermediate" evidence="5">
    <location>
        <position position="1592"/>
    </location>
</feature>
<feature type="region of interest" description="Disordered" evidence="6">
    <location>
        <begin position="67"/>
        <end position="91"/>
    </location>
</feature>
<feature type="chain" id="PRO_5001644481" description="protein-tyrosine-phosphatase" evidence="8">
    <location>
        <begin position="31"/>
        <end position="1663"/>
    </location>
</feature>
<evidence type="ECO:0000259" key="9">
    <source>
        <dbReference type="PROSITE" id="PS50055"/>
    </source>
</evidence>
<organism evidence="11 12">
    <name type="scientific">Zootermopsis nevadensis</name>
    <name type="common">Dampwood termite</name>
    <dbReference type="NCBI Taxonomy" id="136037"/>
    <lineage>
        <taxon>Eukaryota</taxon>
        <taxon>Metazoa</taxon>
        <taxon>Ecdysozoa</taxon>
        <taxon>Arthropoda</taxon>
        <taxon>Hexapoda</taxon>
        <taxon>Insecta</taxon>
        <taxon>Pterygota</taxon>
        <taxon>Neoptera</taxon>
        <taxon>Polyneoptera</taxon>
        <taxon>Dictyoptera</taxon>
        <taxon>Blattodea</taxon>
        <taxon>Blattoidea</taxon>
        <taxon>Termitoidae</taxon>
        <taxon>Termopsidae</taxon>
        <taxon>Zootermopsis</taxon>
    </lineage>
</organism>
<dbReference type="eggNOG" id="KOG0789">
    <property type="taxonomic scope" value="Eukaryota"/>
</dbReference>
<dbReference type="CDD" id="cd00047">
    <property type="entry name" value="PTPc"/>
    <property type="match status" value="1"/>
</dbReference>
<feature type="region of interest" description="Disordered" evidence="6">
    <location>
        <begin position="693"/>
        <end position="717"/>
    </location>
</feature>
<feature type="compositionally biased region" description="Basic and acidic residues" evidence="6">
    <location>
        <begin position="1024"/>
        <end position="1039"/>
    </location>
</feature>
<proteinExistence type="predicted"/>
<feature type="region of interest" description="Disordered" evidence="6">
    <location>
        <begin position="514"/>
        <end position="639"/>
    </location>
</feature>
<feature type="compositionally biased region" description="Polar residues" evidence="6">
    <location>
        <begin position="969"/>
        <end position="983"/>
    </location>
</feature>
<dbReference type="InterPro" id="IPR016130">
    <property type="entry name" value="Tyr_Pase_AS"/>
</dbReference>
<dbReference type="STRING" id="136037.A0A067QWD8"/>
<dbReference type="SUPFAM" id="SSF52799">
    <property type="entry name" value="(Phosphotyrosine protein) phosphatases II"/>
    <property type="match status" value="1"/>
</dbReference>
<feature type="compositionally biased region" description="Low complexity" evidence="6">
    <location>
        <begin position="325"/>
        <end position="337"/>
    </location>
</feature>
<evidence type="ECO:0000256" key="7">
    <source>
        <dbReference type="SAM" id="Phobius"/>
    </source>
</evidence>
<feature type="region of interest" description="Disordered" evidence="6">
    <location>
        <begin position="445"/>
        <end position="490"/>
    </location>
</feature>
<feature type="compositionally biased region" description="Basic and acidic residues" evidence="6">
    <location>
        <begin position="370"/>
        <end position="382"/>
    </location>
</feature>
<keyword evidence="8" id="KW-0732">Signal</keyword>
<evidence type="ECO:0000256" key="4">
    <source>
        <dbReference type="ARBA" id="ARBA00022912"/>
    </source>
</evidence>
<dbReference type="GO" id="GO:0030054">
    <property type="term" value="C:cell junction"/>
    <property type="evidence" value="ECO:0007669"/>
    <property type="project" value="TreeGrafter"/>
</dbReference>
<dbReference type="InterPro" id="IPR000387">
    <property type="entry name" value="Tyr_Pase_dom"/>
</dbReference>
<dbReference type="PROSITE" id="PS51257">
    <property type="entry name" value="PROKAR_LIPOPROTEIN"/>
    <property type="match status" value="1"/>
</dbReference>
<evidence type="ECO:0000256" key="3">
    <source>
        <dbReference type="ARBA" id="ARBA00022801"/>
    </source>
</evidence>
<feature type="compositionally biased region" description="Low complexity" evidence="6">
    <location>
        <begin position="928"/>
        <end position="942"/>
    </location>
</feature>
<gene>
    <name evidence="11" type="ORF">L798_15000</name>
</gene>
<keyword evidence="4" id="KW-0904">Protein phosphatase</keyword>
<feature type="domain" description="Tyrosine specific protein phosphatases" evidence="10">
    <location>
        <begin position="1567"/>
        <end position="1642"/>
    </location>
</feature>
<feature type="signal peptide" evidence="8">
    <location>
        <begin position="1"/>
        <end position="30"/>
    </location>
</feature>